<comment type="caution">
    <text evidence="2">The sequence shown here is derived from an EMBL/GenBank/DDBJ whole genome shotgun (WGS) entry which is preliminary data.</text>
</comment>
<sequence length="135" mass="14063">MNETGSATGVPRLLVRAEGAALLAIAVLLYARTGESWWLFAALFLAPDLSFAGYLGGPRLGAIAYNCLHTLIAPAALGVAGLLLAKTLVIALALIWAAHIGFDRVLGYGLKYAAGFGFTHLGRIGRDARPTPSAD</sequence>
<dbReference type="AlphaFoldDB" id="A0A371BCW2"/>
<evidence type="ECO:0000313" key="3">
    <source>
        <dbReference type="Proteomes" id="UP000263993"/>
    </source>
</evidence>
<name>A0A371BCW2_9BRAD</name>
<keyword evidence="3" id="KW-1185">Reference proteome</keyword>
<protein>
    <submittedName>
        <fullName evidence="2">DUF4260 family protein</fullName>
    </submittedName>
</protein>
<accession>A0A371BCW2</accession>
<dbReference type="RefSeq" id="WP_115517478.1">
    <property type="nucleotide sequence ID" value="NZ_QRGO01000001.1"/>
</dbReference>
<feature type="transmembrane region" description="Helical" evidence="1">
    <location>
        <begin position="13"/>
        <end position="30"/>
    </location>
</feature>
<evidence type="ECO:0000256" key="1">
    <source>
        <dbReference type="SAM" id="Phobius"/>
    </source>
</evidence>
<reference evidence="3" key="1">
    <citation type="submission" date="2018-08" db="EMBL/GenBank/DDBJ databases">
        <authorList>
            <person name="Kim S.-J."/>
            <person name="Jung G.-Y."/>
        </authorList>
    </citation>
    <scope>NUCLEOTIDE SEQUENCE [LARGE SCALE GENOMIC DNA]</scope>
    <source>
        <strain evidence="3">GY_H</strain>
    </source>
</reference>
<dbReference type="EMBL" id="QRGO01000001">
    <property type="protein sequence ID" value="RDV05455.1"/>
    <property type="molecule type" value="Genomic_DNA"/>
</dbReference>
<dbReference type="Pfam" id="PF14079">
    <property type="entry name" value="DUF4260"/>
    <property type="match status" value="1"/>
</dbReference>
<feature type="transmembrane region" description="Helical" evidence="1">
    <location>
        <begin position="37"/>
        <end position="55"/>
    </location>
</feature>
<keyword evidence="1" id="KW-0812">Transmembrane</keyword>
<keyword evidence="1" id="KW-0472">Membrane</keyword>
<keyword evidence="1" id="KW-1133">Transmembrane helix</keyword>
<proteinExistence type="predicted"/>
<dbReference type="InterPro" id="IPR025356">
    <property type="entry name" value="DUF4260"/>
</dbReference>
<evidence type="ECO:0000313" key="2">
    <source>
        <dbReference type="EMBL" id="RDV05455.1"/>
    </source>
</evidence>
<dbReference type="OrthoDB" id="9813911at2"/>
<dbReference type="Proteomes" id="UP000263993">
    <property type="component" value="Unassembled WGS sequence"/>
</dbReference>
<organism evidence="2 3">
    <name type="scientific">Undibacter mobilis</name>
    <dbReference type="NCBI Taxonomy" id="2292256"/>
    <lineage>
        <taxon>Bacteria</taxon>
        <taxon>Pseudomonadati</taxon>
        <taxon>Pseudomonadota</taxon>
        <taxon>Alphaproteobacteria</taxon>
        <taxon>Hyphomicrobiales</taxon>
        <taxon>Nitrobacteraceae</taxon>
        <taxon>Undibacter</taxon>
    </lineage>
</organism>
<feature type="transmembrane region" description="Helical" evidence="1">
    <location>
        <begin position="75"/>
        <end position="98"/>
    </location>
</feature>
<gene>
    <name evidence="2" type="ORF">DXH78_13245</name>
</gene>